<dbReference type="PANTHER" id="PTHR47151:SF2">
    <property type="entry name" value="AMINO ACID BINDING PROTEIN"/>
    <property type="match status" value="1"/>
</dbReference>
<reference evidence="5 8" key="3">
    <citation type="submission" date="2020-10" db="EMBL/GenBank/DDBJ databases">
        <title>Ca. Dormibacterota MAGs.</title>
        <authorList>
            <person name="Montgomery K."/>
        </authorList>
    </citation>
    <scope>NUCLEOTIDE SEQUENCE [LARGE SCALE GENOMIC DNA]</scope>
    <source>
        <strain evidence="5">SC8812_S17_18</strain>
    </source>
</reference>
<evidence type="ECO:0000313" key="6">
    <source>
        <dbReference type="EMBL" id="PZR77773.1"/>
    </source>
</evidence>
<evidence type="ECO:0000313" key="5">
    <source>
        <dbReference type="EMBL" id="MBJ7595700.1"/>
    </source>
</evidence>
<sequence>MSLSRRLLPIAGAAGLIALSACGTSTNNTNSSSAGGAGIAGCKGTVSVATDLPLTGGDATDGPFPAHGAELAVFQANQNKVLGGCTLKYISKDDSSVAKNGHDPAQGAQNITALAADSSVVGVVGPFNSSVALAEIPKATAAHLALISPSNTNPCLTAVVPVCSDPTIKIDTASLYQGPHTYFRVIASDVSQGTILGYVAAKSLNATKAYVIDDQEAYGRGLALLFEKSFMAQGGTVVASTSLPGATTTFATQMSDAQSKGAQVLFFGGTTGNGCGLVRRDMAAAGLTIPLLGGDGCQDTKFITDANSGSKATAAEGAEATSAPDVTKLSSSTQFYSDYASHFSSLTPPNNDAKKEPYSAYGYDAMNILIQAIKAAINANSGQLPSDAQTFRDAVVQQLHSTAYDGALGHTTFDSNGDTTNTGFTLYKVSGGAWTADKTYAVDTSGTVTVKG</sequence>
<dbReference type="CDD" id="cd06342">
    <property type="entry name" value="PBP1_ABC_LIVBP-like"/>
    <property type="match status" value="1"/>
</dbReference>
<evidence type="ECO:0000259" key="4">
    <source>
        <dbReference type="Pfam" id="PF13458"/>
    </source>
</evidence>
<feature type="chain" id="PRO_5016067707" evidence="3">
    <location>
        <begin position="24"/>
        <end position="452"/>
    </location>
</feature>
<evidence type="ECO:0000256" key="1">
    <source>
        <dbReference type="ARBA" id="ARBA00010062"/>
    </source>
</evidence>
<evidence type="ECO:0000256" key="3">
    <source>
        <dbReference type="SAM" id="SignalP"/>
    </source>
</evidence>
<gene>
    <name evidence="6" type="ORF">DLM65_14805</name>
    <name evidence="5" type="ORF">JF886_12725</name>
</gene>
<dbReference type="SUPFAM" id="SSF53822">
    <property type="entry name" value="Periplasmic binding protein-like I"/>
    <property type="match status" value="1"/>
</dbReference>
<dbReference type="PROSITE" id="PS51257">
    <property type="entry name" value="PROKAR_LIPOPROTEIN"/>
    <property type="match status" value="1"/>
</dbReference>
<evidence type="ECO:0000313" key="8">
    <source>
        <dbReference type="Proteomes" id="UP000606991"/>
    </source>
</evidence>
<dbReference type="EMBL" id="QHBU01000282">
    <property type="protein sequence ID" value="PZR77773.1"/>
    <property type="molecule type" value="Genomic_DNA"/>
</dbReference>
<reference evidence="6 7" key="1">
    <citation type="journal article" date="2017" name="Nature">
        <title>Atmospheric trace gases support primary production in Antarctic desert surface soil.</title>
        <authorList>
            <person name="Ji M."/>
            <person name="Greening C."/>
            <person name="Vanwonterghem I."/>
            <person name="Carere C.R."/>
            <person name="Bay S.K."/>
            <person name="Steen J.A."/>
            <person name="Montgomery K."/>
            <person name="Lines T."/>
            <person name="Beardall J."/>
            <person name="van Dorst J."/>
            <person name="Snape I."/>
            <person name="Stott M.B."/>
            <person name="Hugenholtz P."/>
            <person name="Ferrari B.C."/>
        </authorList>
    </citation>
    <scope>NUCLEOTIDE SEQUENCE [LARGE SCALE GENOMIC DNA]</scope>
    <source>
        <strain evidence="6">RRmetagenome_bin12</strain>
    </source>
</reference>
<dbReference type="RefSeq" id="WP_337313046.1">
    <property type="nucleotide sequence ID" value="NZ_JAEKNS010000131.1"/>
</dbReference>
<dbReference type="InterPro" id="IPR028082">
    <property type="entry name" value="Peripla_BP_I"/>
</dbReference>
<dbReference type="Proteomes" id="UP000606991">
    <property type="component" value="Unassembled WGS sequence"/>
</dbReference>
<feature type="domain" description="Leucine-binding protein" evidence="4">
    <location>
        <begin position="47"/>
        <end position="432"/>
    </location>
</feature>
<reference evidence="6" key="2">
    <citation type="submission" date="2018-05" db="EMBL/GenBank/DDBJ databases">
        <authorList>
            <person name="Ferrari B."/>
        </authorList>
    </citation>
    <scope>NUCLEOTIDE SEQUENCE</scope>
    <source>
        <strain evidence="6">RRmetagenome_bin12</strain>
    </source>
</reference>
<proteinExistence type="inferred from homology"/>
<evidence type="ECO:0000256" key="2">
    <source>
        <dbReference type="ARBA" id="ARBA00022729"/>
    </source>
</evidence>
<evidence type="ECO:0000313" key="7">
    <source>
        <dbReference type="Proteomes" id="UP000248724"/>
    </source>
</evidence>
<protein>
    <submittedName>
        <fullName evidence="5">Branched-chain amino acid ABC transporter substrate-binding protein</fullName>
    </submittedName>
</protein>
<keyword evidence="2 3" id="KW-0732">Signal</keyword>
<accession>A0A934N0D1</accession>
<dbReference type="Gene3D" id="3.40.50.2300">
    <property type="match status" value="2"/>
</dbReference>
<comment type="similarity">
    <text evidence="1">Belongs to the leucine-binding protein family.</text>
</comment>
<comment type="caution">
    <text evidence="6">The sequence shown here is derived from an EMBL/GenBank/DDBJ whole genome shotgun (WGS) entry which is preliminary data.</text>
</comment>
<accession>A0A2W5YXT8</accession>
<dbReference type="InterPro" id="IPR028081">
    <property type="entry name" value="Leu-bd"/>
</dbReference>
<dbReference type="EMBL" id="JAEKNS010000131">
    <property type="protein sequence ID" value="MBJ7595700.1"/>
    <property type="molecule type" value="Genomic_DNA"/>
</dbReference>
<dbReference type="AlphaFoldDB" id="A0A2W5YXT8"/>
<feature type="signal peptide" evidence="3">
    <location>
        <begin position="1"/>
        <end position="23"/>
    </location>
</feature>
<dbReference type="PANTHER" id="PTHR47151">
    <property type="entry name" value="LEU/ILE/VAL-BINDING ABC TRANSPORTER SUBUNIT"/>
    <property type="match status" value="1"/>
</dbReference>
<name>A0A2W5YXT8_9BACT</name>
<dbReference type="Pfam" id="PF13458">
    <property type="entry name" value="Peripla_BP_6"/>
    <property type="match status" value="1"/>
</dbReference>
<dbReference type="Proteomes" id="UP000248724">
    <property type="component" value="Unassembled WGS sequence"/>
</dbReference>
<organism evidence="6 7">
    <name type="scientific">Candidatus Aeolococcus gillhamiae</name>
    <dbReference type="NCBI Taxonomy" id="3127015"/>
    <lineage>
        <taxon>Bacteria</taxon>
        <taxon>Bacillati</taxon>
        <taxon>Candidatus Dormiibacterota</taxon>
        <taxon>Candidatus Dormibacteria</taxon>
        <taxon>Candidatus Aeolococcales</taxon>
        <taxon>Candidatus Aeolococcaceae</taxon>
        <taxon>Candidatus Aeolococcus</taxon>
    </lineage>
</organism>